<evidence type="ECO:0000256" key="3">
    <source>
        <dbReference type="ARBA" id="ARBA00023082"/>
    </source>
</evidence>
<dbReference type="SUPFAM" id="SSF88946">
    <property type="entry name" value="Sigma2 domain of RNA polymerase sigma factors"/>
    <property type="match status" value="1"/>
</dbReference>
<keyword evidence="2" id="KW-0805">Transcription regulation</keyword>
<dbReference type="InterPro" id="IPR039425">
    <property type="entry name" value="RNA_pol_sigma-70-like"/>
</dbReference>
<protein>
    <submittedName>
        <fullName evidence="7">Unannotated protein</fullName>
    </submittedName>
</protein>
<dbReference type="InterPro" id="IPR007627">
    <property type="entry name" value="RNA_pol_sigma70_r2"/>
</dbReference>
<evidence type="ECO:0000256" key="4">
    <source>
        <dbReference type="ARBA" id="ARBA00023163"/>
    </source>
</evidence>
<dbReference type="EMBL" id="CAFBLX010000180">
    <property type="protein sequence ID" value="CAB4900792.1"/>
    <property type="molecule type" value="Genomic_DNA"/>
</dbReference>
<comment type="similarity">
    <text evidence="1">Belongs to the sigma-70 factor family. ECF subfamily.</text>
</comment>
<dbReference type="Pfam" id="PF08281">
    <property type="entry name" value="Sigma70_r4_2"/>
    <property type="match status" value="1"/>
</dbReference>
<feature type="domain" description="RNA polymerase sigma factor 70 region 4 type 2" evidence="6">
    <location>
        <begin position="133"/>
        <end position="185"/>
    </location>
</feature>
<proteinExistence type="inferred from homology"/>
<dbReference type="InterPro" id="IPR014284">
    <property type="entry name" value="RNA_pol_sigma-70_dom"/>
</dbReference>
<keyword evidence="3" id="KW-0731">Sigma factor</keyword>
<dbReference type="AlphaFoldDB" id="A0A6J7FXX7"/>
<dbReference type="GO" id="GO:0006352">
    <property type="term" value="P:DNA-templated transcription initiation"/>
    <property type="evidence" value="ECO:0007669"/>
    <property type="project" value="InterPro"/>
</dbReference>
<dbReference type="InterPro" id="IPR036388">
    <property type="entry name" value="WH-like_DNA-bd_sf"/>
</dbReference>
<accession>A0A6J7FXX7</accession>
<evidence type="ECO:0000259" key="5">
    <source>
        <dbReference type="Pfam" id="PF04542"/>
    </source>
</evidence>
<name>A0A6J7FXX7_9ZZZZ</name>
<dbReference type="PANTHER" id="PTHR43133">
    <property type="entry name" value="RNA POLYMERASE ECF-TYPE SIGMA FACTO"/>
    <property type="match status" value="1"/>
</dbReference>
<dbReference type="NCBIfam" id="TIGR02937">
    <property type="entry name" value="sigma70-ECF"/>
    <property type="match status" value="1"/>
</dbReference>
<dbReference type="InterPro" id="IPR013249">
    <property type="entry name" value="RNA_pol_sigma70_r4_t2"/>
</dbReference>
<dbReference type="Pfam" id="PF04542">
    <property type="entry name" value="Sigma70_r2"/>
    <property type="match status" value="1"/>
</dbReference>
<sequence>MTPRSSLPSLSLSSKVSDRVLVDAAVAGDRTAFETLVLRHGPVLHRYARRMLRDEGAVHEVVQDTFVAAWRQLSSFRGDSAVRTWLFAICSRKVIDSTRVKHAQPVDDKLLQPLADPRAVDPFEFASNAQFVEALEAALAELPLRQRASWVLREIEGHTFPEIGAALGLSPDAVRGQHRRARAMLSQRLMRWR</sequence>
<dbReference type="InterPro" id="IPR013325">
    <property type="entry name" value="RNA_pol_sigma_r2"/>
</dbReference>
<dbReference type="Gene3D" id="1.10.10.10">
    <property type="entry name" value="Winged helix-like DNA-binding domain superfamily/Winged helix DNA-binding domain"/>
    <property type="match status" value="1"/>
</dbReference>
<dbReference type="Gene3D" id="1.10.1740.10">
    <property type="match status" value="1"/>
</dbReference>
<evidence type="ECO:0000256" key="1">
    <source>
        <dbReference type="ARBA" id="ARBA00010641"/>
    </source>
</evidence>
<reference evidence="7" key="1">
    <citation type="submission" date="2020-05" db="EMBL/GenBank/DDBJ databases">
        <authorList>
            <person name="Chiriac C."/>
            <person name="Salcher M."/>
            <person name="Ghai R."/>
            <person name="Kavagutti S V."/>
        </authorList>
    </citation>
    <scope>NUCLEOTIDE SEQUENCE</scope>
</reference>
<dbReference type="GO" id="GO:0016987">
    <property type="term" value="F:sigma factor activity"/>
    <property type="evidence" value="ECO:0007669"/>
    <property type="project" value="UniProtKB-KW"/>
</dbReference>
<dbReference type="PANTHER" id="PTHR43133:SF51">
    <property type="entry name" value="RNA POLYMERASE SIGMA FACTOR"/>
    <property type="match status" value="1"/>
</dbReference>
<evidence type="ECO:0000256" key="2">
    <source>
        <dbReference type="ARBA" id="ARBA00023015"/>
    </source>
</evidence>
<dbReference type="SUPFAM" id="SSF88659">
    <property type="entry name" value="Sigma3 and sigma4 domains of RNA polymerase sigma factors"/>
    <property type="match status" value="1"/>
</dbReference>
<feature type="domain" description="RNA polymerase sigma-70 region 2" evidence="5">
    <location>
        <begin position="36"/>
        <end position="99"/>
    </location>
</feature>
<dbReference type="InterPro" id="IPR013324">
    <property type="entry name" value="RNA_pol_sigma_r3/r4-like"/>
</dbReference>
<dbReference type="GO" id="GO:0003677">
    <property type="term" value="F:DNA binding"/>
    <property type="evidence" value="ECO:0007669"/>
    <property type="project" value="InterPro"/>
</dbReference>
<gene>
    <name evidence="7" type="ORF">UFOPK3472_02443</name>
</gene>
<evidence type="ECO:0000259" key="6">
    <source>
        <dbReference type="Pfam" id="PF08281"/>
    </source>
</evidence>
<evidence type="ECO:0000313" key="7">
    <source>
        <dbReference type="EMBL" id="CAB4900792.1"/>
    </source>
</evidence>
<organism evidence="7">
    <name type="scientific">freshwater metagenome</name>
    <dbReference type="NCBI Taxonomy" id="449393"/>
    <lineage>
        <taxon>unclassified sequences</taxon>
        <taxon>metagenomes</taxon>
        <taxon>ecological metagenomes</taxon>
    </lineage>
</organism>
<keyword evidence="4" id="KW-0804">Transcription</keyword>